<accession>A0A4Z2HRQ3</accession>
<dbReference type="AlphaFoldDB" id="A0A4Z2HRQ3"/>
<reference evidence="1 2" key="1">
    <citation type="submission" date="2019-03" db="EMBL/GenBank/DDBJ databases">
        <title>First draft genome of Liparis tanakae, snailfish: a comprehensive survey of snailfish specific genes.</title>
        <authorList>
            <person name="Kim W."/>
            <person name="Song I."/>
            <person name="Jeong J.-H."/>
            <person name="Kim D."/>
            <person name="Kim S."/>
            <person name="Ryu S."/>
            <person name="Song J.Y."/>
            <person name="Lee S.K."/>
        </authorList>
    </citation>
    <scope>NUCLEOTIDE SEQUENCE [LARGE SCALE GENOMIC DNA]</scope>
    <source>
        <tissue evidence="1">Muscle</tissue>
    </source>
</reference>
<evidence type="ECO:0000313" key="1">
    <source>
        <dbReference type="EMBL" id="TNN67985.1"/>
    </source>
</evidence>
<dbReference type="Proteomes" id="UP000314294">
    <property type="component" value="Unassembled WGS sequence"/>
</dbReference>
<comment type="caution">
    <text evidence="1">The sequence shown here is derived from an EMBL/GenBank/DDBJ whole genome shotgun (WGS) entry which is preliminary data.</text>
</comment>
<dbReference type="EMBL" id="SRLO01000196">
    <property type="protein sequence ID" value="TNN67985.1"/>
    <property type="molecule type" value="Genomic_DNA"/>
</dbReference>
<sequence length="200" mass="21430">MGRRGGGEGCIIKTAEGKLENHRGASRKHLSNLRDGNSYTLRMLNPLEDTVSPEAEAAESCNSTRGTRYISDEIPLQKAGVGGGKVVVMLESGGGATREQNALILLANDGGCKCGTCLVTERHSLHDNSACRQDASSQQYILMSIQVAGLWPLPAVSQVSCQLSETSDSRQGWHDQRAGPCWTGQPSARRTDRHVAVISL</sequence>
<protein>
    <submittedName>
        <fullName evidence="1">Uncharacterized protein</fullName>
    </submittedName>
</protein>
<name>A0A4Z2HRQ3_9TELE</name>
<organism evidence="1 2">
    <name type="scientific">Liparis tanakae</name>
    <name type="common">Tanaka's snailfish</name>
    <dbReference type="NCBI Taxonomy" id="230148"/>
    <lineage>
        <taxon>Eukaryota</taxon>
        <taxon>Metazoa</taxon>
        <taxon>Chordata</taxon>
        <taxon>Craniata</taxon>
        <taxon>Vertebrata</taxon>
        <taxon>Euteleostomi</taxon>
        <taxon>Actinopterygii</taxon>
        <taxon>Neopterygii</taxon>
        <taxon>Teleostei</taxon>
        <taxon>Neoteleostei</taxon>
        <taxon>Acanthomorphata</taxon>
        <taxon>Eupercaria</taxon>
        <taxon>Perciformes</taxon>
        <taxon>Cottioidei</taxon>
        <taxon>Cottales</taxon>
        <taxon>Liparidae</taxon>
        <taxon>Liparis</taxon>
    </lineage>
</organism>
<proteinExistence type="predicted"/>
<keyword evidence="2" id="KW-1185">Reference proteome</keyword>
<evidence type="ECO:0000313" key="2">
    <source>
        <dbReference type="Proteomes" id="UP000314294"/>
    </source>
</evidence>
<gene>
    <name evidence="1" type="ORF">EYF80_021777</name>
</gene>